<gene>
    <name evidence="2" type="ORF">B0I29_11777</name>
</gene>
<dbReference type="RefSeq" id="WP_111652726.1">
    <property type="nucleotide sequence ID" value="NZ_JACHWI010000013.1"/>
</dbReference>
<feature type="compositionally biased region" description="Low complexity" evidence="1">
    <location>
        <begin position="224"/>
        <end position="234"/>
    </location>
</feature>
<organism evidence="2 3">
    <name type="scientific">Actinoplanes lutulentus</name>
    <dbReference type="NCBI Taxonomy" id="1287878"/>
    <lineage>
        <taxon>Bacteria</taxon>
        <taxon>Bacillati</taxon>
        <taxon>Actinomycetota</taxon>
        <taxon>Actinomycetes</taxon>
        <taxon>Micromonosporales</taxon>
        <taxon>Micromonosporaceae</taxon>
        <taxon>Actinoplanes</taxon>
    </lineage>
</organism>
<keyword evidence="3" id="KW-1185">Reference proteome</keyword>
<dbReference type="AlphaFoldDB" id="A0A327Z3F9"/>
<reference evidence="2 3" key="1">
    <citation type="submission" date="2018-06" db="EMBL/GenBank/DDBJ databases">
        <title>Genomic Encyclopedia of Type Strains, Phase III (KMG-III): the genomes of soil and plant-associated and newly described type strains.</title>
        <authorList>
            <person name="Whitman W."/>
        </authorList>
    </citation>
    <scope>NUCLEOTIDE SEQUENCE [LARGE SCALE GENOMIC DNA]</scope>
    <source>
        <strain evidence="2 3">CGMCC 4.7090</strain>
    </source>
</reference>
<dbReference type="EMBL" id="QLMJ01000017">
    <property type="protein sequence ID" value="RAK29751.1"/>
    <property type="molecule type" value="Genomic_DNA"/>
</dbReference>
<evidence type="ECO:0000256" key="1">
    <source>
        <dbReference type="SAM" id="MobiDB-lite"/>
    </source>
</evidence>
<feature type="region of interest" description="Disordered" evidence="1">
    <location>
        <begin position="178"/>
        <end position="255"/>
    </location>
</feature>
<proteinExistence type="predicted"/>
<evidence type="ECO:0000313" key="2">
    <source>
        <dbReference type="EMBL" id="RAK29751.1"/>
    </source>
</evidence>
<evidence type="ECO:0000313" key="3">
    <source>
        <dbReference type="Proteomes" id="UP000249341"/>
    </source>
</evidence>
<feature type="compositionally biased region" description="Basic and acidic residues" evidence="1">
    <location>
        <begin position="235"/>
        <end position="247"/>
    </location>
</feature>
<dbReference type="OrthoDB" id="3298351at2"/>
<accession>A0A327Z3F9</accession>
<comment type="caution">
    <text evidence="2">The sequence shown here is derived from an EMBL/GenBank/DDBJ whole genome shotgun (WGS) entry which is preliminary data.</text>
</comment>
<sequence>MTDSPALRRRVRRIALVLTVAGVCTLLVLGIQRARSHQDQPGRSAMSSLPAASPGAVSADYLGSRWHLITVTDGHATTAIPNSIDVWLRLAAGGNLTASDGINTISARFTRTSDGFDVRDAVTSLAGYAGTDAGQLAAVTGISAVTINPGDQPLHVTVLAADREHLDIQAGGVRLKLTRSAPAGTTRGHSLSTPSAARPSSALPEATRSTRSDARVSTGSQPPREASATAARTESSTHRLLVHEPQRGRHSFSAC</sequence>
<name>A0A327Z3F9_9ACTN</name>
<protein>
    <submittedName>
        <fullName evidence="2">Uncharacterized protein</fullName>
    </submittedName>
</protein>
<dbReference type="Proteomes" id="UP000249341">
    <property type="component" value="Unassembled WGS sequence"/>
</dbReference>